<name>C1GJI8_PARBD</name>
<dbReference type="EMBL" id="KN275967">
    <property type="protein sequence ID" value="EEH42604.1"/>
    <property type="molecule type" value="Genomic_DNA"/>
</dbReference>
<dbReference type="Proteomes" id="UP000001628">
    <property type="component" value="Unassembled WGS sequence"/>
</dbReference>
<protein>
    <submittedName>
        <fullName evidence="1">Uncharacterized protein</fullName>
    </submittedName>
</protein>
<sequence length="158" mass="17664">MDPSTTREPGEDLQASLETNHTKAFKRARRISIGPTHVMGFPWTEAHAQYGVELALIWFKNSASFISACLNWVLFSLSLTMTGWTTHKRAFGVPHMLPAEAAALGSSFPTAKGASVIPKRGCIWILLTCENTRVSRPRWNHTHTVRLLPSLERIILIK</sequence>
<keyword evidence="2" id="KW-1185">Reference proteome</keyword>
<dbReference type="VEuPathDB" id="FungiDB:PADG_07424"/>
<dbReference type="InParanoid" id="C1GJI8"/>
<gene>
    <name evidence="1" type="ORF">PADG_07424</name>
</gene>
<dbReference type="KEGG" id="pbn:PADG_07424"/>
<dbReference type="GeneID" id="22585919"/>
<evidence type="ECO:0000313" key="1">
    <source>
        <dbReference type="EMBL" id="EEH42604.1"/>
    </source>
</evidence>
<dbReference type="AlphaFoldDB" id="C1GJI8"/>
<reference evidence="1 2" key="1">
    <citation type="journal article" date="2011" name="PLoS Genet.">
        <title>Comparative genomic analysis of human fungal pathogens causing paracoccidioidomycosis.</title>
        <authorList>
            <person name="Desjardins C.A."/>
            <person name="Champion M.D."/>
            <person name="Holder J.W."/>
            <person name="Muszewska A."/>
            <person name="Goldberg J."/>
            <person name="Bailao A.M."/>
            <person name="Brigido M.M."/>
            <person name="Ferreira M.E."/>
            <person name="Garcia A.M."/>
            <person name="Grynberg M."/>
            <person name="Gujja S."/>
            <person name="Heiman D.I."/>
            <person name="Henn M.R."/>
            <person name="Kodira C.D."/>
            <person name="Leon-Narvaez H."/>
            <person name="Longo L.V."/>
            <person name="Ma L.J."/>
            <person name="Malavazi I."/>
            <person name="Matsuo A.L."/>
            <person name="Morais F.V."/>
            <person name="Pereira M."/>
            <person name="Rodriguez-Brito S."/>
            <person name="Sakthikumar S."/>
            <person name="Salem-Izacc S.M."/>
            <person name="Sykes S.M."/>
            <person name="Teixeira M.M."/>
            <person name="Vallejo M.C."/>
            <person name="Walter M.E."/>
            <person name="Yandava C."/>
            <person name="Young S."/>
            <person name="Zeng Q."/>
            <person name="Zucker J."/>
            <person name="Felipe M.S."/>
            <person name="Goldman G.H."/>
            <person name="Haas B.J."/>
            <person name="McEwen J.G."/>
            <person name="Nino-Vega G."/>
            <person name="Puccia R."/>
            <person name="San-Blas G."/>
            <person name="Soares C.M."/>
            <person name="Birren B.W."/>
            <person name="Cuomo C.A."/>
        </authorList>
    </citation>
    <scope>NUCLEOTIDE SEQUENCE [LARGE SCALE GENOMIC DNA]</scope>
    <source>
        <strain evidence="1 2">Pb18</strain>
    </source>
</reference>
<proteinExistence type="predicted"/>
<dbReference type="HOGENOM" id="CLU_1669933_0_0_1"/>
<dbReference type="RefSeq" id="XP_010762843.1">
    <property type="nucleotide sequence ID" value="XM_010764541.1"/>
</dbReference>
<organism evidence="1 2">
    <name type="scientific">Paracoccidioides brasiliensis (strain Pb18)</name>
    <dbReference type="NCBI Taxonomy" id="502780"/>
    <lineage>
        <taxon>Eukaryota</taxon>
        <taxon>Fungi</taxon>
        <taxon>Dikarya</taxon>
        <taxon>Ascomycota</taxon>
        <taxon>Pezizomycotina</taxon>
        <taxon>Eurotiomycetes</taxon>
        <taxon>Eurotiomycetidae</taxon>
        <taxon>Onygenales</taxon>
        <taxon>Ajellomycetaceae</taxon>
        <taxon>Paracoccidioides</taxon>
    </lineage>
</organism>
<accession>C1GJI8</accession>
<evidence type="ECO:0000313" key="2">
    <source>
        <dbReference type="Proteomes" id="UP000001628"/>
    </source>
</evidence>